<dbReference type="Pfam" id="PF00069">
    <property type="entry name" value="Pkinase"/>
    <property type="match status" value="1"/>
</dbReference>
<evidence type="ECO:0000256" key="4">
    <source>
        <dbReference type="ARBA" id="ARBA00022777"/>
    </source>
</evidence>
<evidence type="ECO:0000256" key="3">
    <source>
        <dbReference type="ARBA" id="ARBA00022741"/>
    </source>
</evidence>
<dbReference type="PROSITE" id="PS00107">
    <property type="entry name" value="PROTEIN_KINASE_ATP"/>
    <property type="match status" value="1"/>
</dbReference>
<protein>
    <submittedName>
        <fullName evidence="9">Putative serine/threonine-protein kinase Nek10-like</fullName>
    </submittedName>
</protein>
<dbReference type="InterPro" id="IPR017441">
    <property type="entry name" value="Protein_kinase_ATP_BS"/>
</dbReference>
<feature type="binding site" evidence="6">
    <location>
        <position position="193"/>
    </location>
    <ligand>
        <name>ATP</name>
        <dbReference type="ChEBI" id="CHEBI:30616"/>
    </ligand>
</feature>
<comment type="similarity">
    <text evidence="1">Belongs to the protein kinase superfamily. NEK Ser/Thr protein kinase family. NIMA subfamily.</text>
</comment>
<sequence>MYSICSFYAEVELFIVPFSNREFSTDKSSSTANRSANPAGRLMSVSSLVEESNNGIYSIGMLIFPTKTAKSQDAKAVYNLQKNAFRALRFLFSMERNRRLFKRLFSPDLFAVFIDVGHYTMDIEAYSSVVDKLNSLPPTELSQMKISLQDTNQNREPSQSISGYSVYEHLGTGAFGSVYKVKKNAQGKFLALKEISFNNPAVGRTAKEKEKSIAGIISEITIVKEDLRHPNVVRYFRTFTDDKSENLYIVMDLIEGAPLHEHFNSLREKKLKFPEDRIWNIFVQIVLALRYLHKEKGIVHRDLTPNNIMLGENDRVTITDFGLARQKQPDCSKMTSVVGTILYSCPELVQNLPYSDKADVWAIGCILYQMCKLEPPFFSSNMLSLATKIVAADYVPVEKGEYSDLVIYTIQRCLTSEPKERPDIVQVASLISDVMMNYIDNLRSSQISLEKKLDRERKRTQKHYHEATVNMQNYHRLFLASQERYDRLANLSESGGAASIKSDSDPCNDVFDSADELSSSASHSESLRAAYTNLLHPPGGREIEKSTGTDSSGIEEDRQKHLRQSRE</sequence>
<dbReference type="InterPro" id="IPR011009">
    <property type="entry name" value="Kinase-like_dom_sf"/>
</dbReference>
<proteinExistence type="inferred from homology"/>
<dbReference type="PROSITE" id="PS00109">
    <property type="entry name" value="PROTEIN_KINASE_TYR"/>
    <property type="match status" value="1"/>
</dbReference>
<feature type="domain" description="Protein kinase" evidence="8">
    <location>
        <begin position="164"/>
        <end position="439"/>
    </location>
</feature>
<evidence type="ECO:0000256" key="2">
    <source>
        <dbReference type="ARBA" id="ARBA00022679"/>
    </source>
</evidence>
<name>A0A2G8KAJ0_STIJA</name>
<comment type="caution">
    <text evidence="9">The sequence shown here is derived from an EMBL/GenBank/DDBJ whole genome shotgun (WGS) entry which is preliminary data.</text>
</comment>
<keyword evidence="4 9" id="KW-0418">Kinase</keyword>
<evidence type="ECO:0000256" key="6">
    <source>
        <dbReference type="PROSITE-ProRule" id="PRU10141"/>
    </source>
</evidence>
<dbReference type="PROSITE" id="PS50011">
    <property type="entry name" value="PROTEIN_KINASE_DOM"/>
    <property type="match status" value="1"/>
</dbReference>
<keyword evidence="3 6" id="KW-0547">Nucleotide-binding</keyword>
<dbReference type="EMBL" id="MRZV01000741">
    <property type="protein sequence ID" value="PIK44979.1"/>
    <property type="molecule type" value="Genomic_DNA"/>
</dbReference>
<dbReference type="FunFam" id="1.10.510.10:FF:001213">
    <property type="entry name" value="serine/threonine-protein kinase Nek10"/>
    <property type="match status" value="1"/>
</dbReference>
<dbReference type="PANTHER" id="PTHR43671">
    <property type="entry name" value="SERINE/THREONINE-PROTEIN KINASE NEK"/>
    <property type="match status" value="1"/>
</dbReference>
<evidence type="ECO:0000256" key="1">
    <source>
        <dbReference type="ARBA" id="ARBA00010886"/>
    </source>
</evidence>
<dbReference type="AlphaFoldDB" id="A0A2G8KAJ0"/>
<dbReference type="InterPro" id="IPR000719">
    <property type="entry name" value="Prot_kinase_dom"/>
</dbReference>
<evidence type="ECO:0000313" key="10">
    <source>
        <dbReference type="Proteomes" id="UP000230750"/>
    </source>
</evidence>
<evidence type="ECO:0000256" key="7">
    <source>
        <dbReference type="SAM" id="MobiDB-lite"/>
    </source>
</evidence>
<keyword evidence="2" id="KW-0808">Transferase</keyword>
<dbReference type="PANTHER" id="PTHR43671:SF92">
    <property type="entry name" value="SERINE_THREONINE-PROTEIN KINASE NEK10"/>
    <property type="match status" value="1"/>
</dbReference>
<keyword evidence="10" id="KW-1185">Reference proteome</keyword>
<evidence type="ECO:0000313" key="9">
    <source>
        <dbReference type="EMBL" id="PIK44979.1"/>
    </source>
</evidence>
<evidence type="ECO:0000256" key="5">
    <source>
        <dbReference type="ARBA" id="ARBA00022840"/>
    </source>
</evidence>
<dbReference type="Gene3D" id="3.30.200.20">
    <property type="entry name" value="Phosphorylase Kinase, domain 1"/>
    <property type="match status" value="1"/>
</dbReference>
<gene>
    <name evidence="9" type="ORF">BSL78_18163</name>
</gene>
<reference evidence="9 10" key="1">
    <citation type="journal article" date="2017" name="PLoS Biol.">
        <title>The sea cucumber genome provides insights into morphological evolution and visceral regeneration.</title>
        <authorList>
            <person name="Zhang X."/>
            <person name="Sun L."/>
            <person name="Yuan J."/>
            <person name="Sun Y."/>
            <person name="Gao Y."/>
            <person name="Zhang L."/>
            <person name="Li S."/>
            <person name="Dai H."/>
            <person name="Hamel J.F."/>
            <person name="Liu C."/>
            <person name="Yu Y."/>
            <person name="Liu S."/>
            <person name="Lin W."/>
            <person name="Guo K."/>
            <person name="Jin S."/>
            <person name="Xu P."/>
            <person name="Storey K.B."/>
            <person name="Huan P."/>
            <person name="Zhang T."/>
            <person name="Zhou Y."/>
            <person name="Zhang J."/>
            <person name="Lin C."/>
            <person name="Li X."/>
            <person name="Xing L."/>
            <person name="Huo D."/>
            <person name="Sun M."/>
            <person name="Wang L."/>
            <person name="Mercier A."/>
            <person name="Li F."/>
            <person name="Yang H."/>
            <person name="Xiang J."/>
        </authorList>
    </citation>
    <scope>NUCLEOTIDE SEQUENCE [LARGE SCALE GENOMIC DNA]</scope>
    <source>
        <strain evidence="9">Shaxun</strain>
        <tissue evidence="9">Muscle</tissue>
    </source>
</reference>
<dbReference type="Gene3D" id="1.10.510.10">
    <property type="entry name" value="Transferase(Phosphotransferase) domain 1"/>
    <property type="match status" value="1"/>
</dbReference>
<accession>A0A2G8KAJ0</accession>
<dbReference type="GO" id="GO:0004674">
    <property type="term" value="F:protein serine/threonine kinase activity"/>
    <property type="evidence" value="ECO:0007669"/>
    <property type="project" value="TreeGrafter"/>
</dbReference>
<feature type="region of interest" description="Disordered" evidence="7">
    <location>
        <begin position="511"/>
        <end position="567"/>
    </location>
</feature>
<dbReference type="Proteomes" id="UP000230750">
    <property type="component" value="Unassembled WGS sequence"/>
</dbReference>
<dbReference type="SUPFAM" id="SSF56112">
    <property type="entry name" value="Protein kinase-like (PK-like)"/>
    <property type="match status" value="1"/>
</dbReference>
<organism evidence="9 10">
    <name type="scientific">Stichopus japonicus</name>
    <name type="common">Sea cucumber</name>
    <dbReference type="NCBI Taxonomy" id="307972"/>
    <lineage>
        <taxon>Eukaryota</taxon>
        <taxon>Metazoa</taxon>
        <taxon>Echinodermata</taxon>
        <taxon>Eleutherozoa</taxon>
        <taxon>Echinozoa</taxon>
        <taxon>Holothuroidea</taxon>
        <taxon>Aspidochirotacea</taxon>
        <taxon>Aspidochirotida</taxon>
        <taxon>Stichopodidae</taxon>
        <taxon>Apostichopus</taxon>
    </lineage>
</organism>
<dbReference type="InterPro" id="IPR050660">
    <property type="entry name" value="NEK_Ser/Thr_kinase"/>
</dbReference>
<keyword evidence="5 6" id="KW-0067">ATP-binding</keyword>
<feature type="compositionally biased region" description="Basic and acidic residues" evidence="7">
    <location>
        <begin position="555"/>
        <end position="567"/>
    </location>
</feature>
<dbReference type="OrthoDB" id="248923at2759"/>
<dbReference type="STRING" id="307972.A0A2G8KAJ0"/>
<dbReference type="InterPro" id="IPR008266">
    <property type="entry name" value="Tyr_kinase_AS"/>
</dbReference>
<evidence type="ECO:0000259" key="8">
    <source>
        <dbReference type="PROSITE" id="PS50011"/>
    </source>
</evidence>
<dbReference type="GO" id="GO:0005524">
    <property type="term" value="F:ATP binding"/>
    <property type="evidence" value="ECO:0007669"/>
    <property type="project" value="UniProtKB-UniRule"/>
</dbReference>
<dbReference type="GO" id="GO:1902749">
    <property type="term" value="P:regulation of cell cycle G2/M phase transition"/>
    <property type="evidence" value="ECO:0007669"/>
    <property type="project" value="TreeGrafter"/>
</dbReference>